<dbReference type="OrthoDB" id="3000903at2759"/>
<protein>
    <submittedName>
        <fullName evidence="1">Uncharacterized protein</fullName>
    </submittedName>
</protein>
<evidence type="ECO:0000313" key="2">
    <source>
        <dbReference type="Proteomes" id="UP000217790"/>
    </source>
</evidence>
<gene>
    <name evidence="1" type="ORF">ARMGADRAFT_677575</name>
</gene>
<dbReference type="InParanoid" id="A0A2H3CJ43"/>
<dbReference type="Proteomes" id="UP000217790">
    <property type="component" value="Unassembled WGS sequence"/>
</dbReference>
<proteinExistence type="predicted"/>
<evidence type="ECO:0000313" key="1">
    <source>
        <dbReference type="EMBL" id="PBK83065.1"/>
    </source>
</evidence>
<dbReference type="EMBL" id="KZ293709">
    <property type="protein sequence ID" value="PBK83065.1"/>
    <property type="molecule type" value="Genomic_DNA"/>
</dbReference>
<accession>A0A2H3CJ43</accession>
<organism evidence="1 2">
    <name type="scientific">Armillaria gallica</name>
    <name type="common">Bulbous honey fungus</name>
    <name type="synonym">Armillaria bulbosa</name>
    <dbReference type="NCBI Taxonomy" id="47427"/>
    <lineage>
        <taxon>Eukaryota</taxon>
        <taxon>Fungi</taxon>
        <taxon>Dikarya</taxon>
        <taxon>Basidiomycota</taxon>
        <taxon>Agaricomycotina</taxon>
        <taxon>Agaricomycetes</taxon>
        <taxon>Agaricomycetidae</taxon>
        <taxon>Agaricales</taxon>
        <taxon>Marasmiineae</taxon>
        <taxon>Physalacriaceae</taxon>
        <taxon>Armillaria</taxon>
    </lineage>
</organism>
<name>A0A2H3CJ43_ARMGA</name>
<sequence length="221" mass="25186">MVDFIASRWDQTNVWGAGDTYQSDPACRVLTDLLAKHIPVAFTAFLENQCLQFLGNHTFHEASVPMVSAYIAGISAMRHGSDGAVDEAMHIDHLHNPQNLFTVCSILATRGISNIDRNAIRRDITRLVQLRPRDAAWDECRRKLLDLVQSDDGDYFSKQCVQVDFDKHRPLETNEIQVEKDNIGYAIHVLDDFFDTQAHTIMDGVLVKSQRISQNERRRFS</sequence>
<keyword evidence="2" id="KW-1185">Reference proteome</keyword>
<reference evidence="2" key="1">
    <citation type="journal article" date="2017" name="Nat. Ecol. Evol.">
        <title>Genome expansion and lineage-specific genetic innovations in the forest pathogenic fungi Armillaria.</title>
        <authorList>
            <person name="Sipos G."/>
            <person name="Prasanna A.N."/>
            <person name="Walter M.C."/>
            <person name="O'Connor E."/>
            <person name="Balint B."/>
            <person name="Krizsan K."/>
            <person name="Kiss B."/>
            <person name="Hess J."/>
            <person name="Varga T."/>
            <person name="Slot J."/>
            <person name="Riley R."/>
            <person name="Boka B."/>
            <person name="Rigling D."/>
            <person name="Barry K."/>
            <person name="Lee J."/>
            <person name="Mihaltcheva S."/>
            <person name="LaButti K."/>
            <person name="Lipzen A."/>
            <person name="Waldron R."/>
            <person name="Moloney N.M."/>
            <person name="Sperisen C."/>
            <person name="Kredics L."/>
            <person name="Vagvoelgyi C."/>
            <person name="Patrignani A."/>
            <person name="Fitzpatrick D."/>
            <person name="Nagy I."/>
            <person name="Doyle S."/>
            <person name="Anderson J.B."/>
            <person name="Grigoriev I.V."/>
            <person name="Gueldener U."/>
            <person name="Muensterkoetter M."/>
            <person name="Nagy L.G."/>
        </authorList>
    </citation>
    <scope>NUCLEOTIDE SEQUENCE [LARGE SCALE GENOMIC DNA]</scope>
    <source>
        <strain evidence="2">Ar21-2</strain>
    </source>
</reference>
<dbReference type="AlphaFoldDB" id="A0A2H3CJ43"/>